<feature type="compositionally biased region" description="Acidic residues" evidence="9">
    <location>
        <begin position="229"/>
        <end position="239"/>
    </location>
</feature>
<dbReference type="HOGENOM" id="CLU_813952_0_0_1"/>
<dbReference type="GO" id="GO:0005634">
    <property type="term" value="C:nucleus"/>
    <property type="evidence" value="ECO:0007669"/>
    <property type="project" value="TreeGrafter"/>
</dbReference>
<sequence length="341" mass="37956">MALMNRYWHSYVQVCVTGGSMAHLIANEVEEILQSRETESPIFQSCLRVYTLAHELYPGKFRPTLTHALIRLLSEHSLLCMCFTQNIDTLERRAGVPLDKIVEAHGSFATERCIKCRTPFDDAKMKEMVLNLSPRIIQRETDLLIVIGTSLTVHPFASLAFLCPDECPRALINIFGSRDDDVVLLGKCDEVIEELCEELGWEEELLKLWEETARSTDAGAGVAASASESQDEEEEEAEEATTPTQEQSAAGKGTSGGDEKKLEDEVAKLAEKIQKEMDLRRASVEPEKYVPPPLYSNGRYSTLETFRVEIGSLGVCCGFQISHWRRKGGGEISIIGLRAGV</sequence>
<evidence type="ECO:0000256" key="7">
    <source>
        <dbReference type="ARBA" id="ARBA00023128"/>
    </source>
</evidence>
<evidence type="ECO:0000256" key="9">
    <source>
        <dbReference type="SAM" id="MobiDB-lite"/>
    </source>
</evidence>
<organism evidence="11 12">
    <name type="scientific">Collybiopsis luxurians FD-317 M1</name>
    <dbReference type="NCBI Taxonomy" id="944289"/>
    <lineage>
        <taxon>Eukaryota</taxon>
        <taxon>Fungi</taxon>
        <taxon>Dikarya</taxon>
        <taxon>Basidiomycota</taxon>
        <taxon>Agaricomycotina</taxon>
        <taxon>Agaricomycetes</taxon>
        <taxon>Agaricomycetidae</taxon>
        <taxon>Agaricales</taxon>
        <taxon>Marasmiineae</taxon>
        <taxon>Omphalotaceae</taxon>
        <taxon>Collybiopsis</taxon>
        <taxon>Collybiopsis luxurians</taxon>
    </lineage>
</organism>
<dbReference type="Proteomes" id="UP000053593">
    <property type="component" value="Unassembled WGS sequence"/>
</dbReference>
<dbReference type="PANTHER" id="PTHR11085:SF6">
    <property type="entry name" value="NAD-DEPENDENT PROTEIN DEACETYLASE SIRTUIN-2"/>
    <property type="match status" value="1"/>
</dbReference>
<dbReference type="GO" id="GO:0070403">
    <property type="term" value="F:NAD+ binding"/>
    <property type="evidence" value="ECO:0007669"/>
    <property type="project" value="InterPro"/>
</dbReference>
<gene>
    <name evidence="11" type="ORF">GYMLUDRAFT_252400</name>
</gene>
<dbReference type="PROSITE" id="PS50305">
    <property type="entry name" value="SIRTUIN"/>
    <property type="match status" value="1"/>
</dbReference>
<keyword evidence="5" id="KW-0862">Zinc</keyword>
<evidence type="ECO:0000313" key="12">
    <source>
        <dbReference type="Proteomes" id="UP000053593"/>
    </source>
</evidence>
<keyword evidence="4" id="KW-0479">Metal-binding</keyword>
<dbReference type="PANTHER" id="PTHR11085">
    <property type="entry name" value="NAD-DEPENDENT PROTEIN DEACYLASE SIRTUIN-5, MITOCHONDRIAL-RELATED"/>
    <property type="match status" value="1"/>
</dbReference>
<evidence type="ECO:0000259" key="10">
    <source>
        <dbReference type="PROSITE" id="PS50305"/>
    </source>
</evidence>
<protein>
    <submittedName>
        <fullName evidence="11">Unplaced genomic scaffold GYMLUscaffold_126, whole genome shotgun sequence</fullName>
    </submittedName>
</protein>
<dbReference type="GO" id="GO:0046872">
    <property type="term" value="F:metal ion binding"/>
    <property type="evidence" value="ECO:0007669"/>
    <property type="project" value="UniProtKB-KW"/>
</dbReference>
<dbReference type="InterPro" id="IPR050134">
    <property type="entry name" value="NAD-dep_sirtuin_deacylases"/>
</dbReference>
<feature type="compositionally biased region" description="Low complexity" evidence="9">
    <location>
        <begin position="240"/>
        <end position="250"/>
    </location>
</feature>
<comment type="caution">
    <text evidence="8">Lacks conserved residue(s) required for the propagation of feature annotation.</text>
</comment>
<dbReference type="GO" id="GO:0017136">
    <property type="term" value="F:histone deacetylase activity, NAD-dependent"/>
    <property type="evidence" value="ECO:0007669"/>
    <property type="project" value="TreeGrafter"/>
</dbReference>
<dbReference type="GO" id="GO:0005739">
    <property type="term" value="C:mitochondrion"/>
    <property type="evidence" value="ECO:0007669"/>
    <property type="project" value="UniProtKB-SubCell"/>
</dbReference>
<keyword evidence="7" id="KW-0496">Mitochondrion</keyword>
<dbReference type="InterPro" id="IPR003000">
    <property type="entry name" value="Sirtuin"/>
</dbReference>
<comment type="similarity">
    <text evidence="2">Belongs to the sirtuin family. Class I subfamily.</text>
</comment>
<feature type="compositionally biased region" description="Low complexity" evidence="9">
    <location>
        <begin position="218"/>
        <end position="228"/>
    </location>
</feature>
<keyword evidence="12" id="KW-1185">Reference proteome</keyword>
<evidence type="ECO:0000256" key="5">
    <source>
        <dbReference type="ARBA" id="ARBA00022833"/>
    </source>
</evidence>
<dbReference type="AlphaFoldDB" id="A0A0D0C0G5"/>
<keyword evidence="3" id="KW-0808">Transferase</keyword>
<evidence type="ECO:0000256" key="8">
    <source>
        <dbReference type="PROSITE-ProRule" id="PRU00236"/>
    </source>
</evidence>
<proteinExistence type="inferred from homology"/>
<evidence type="ECO:0000313" key="11">
    <source>
        <dbReference type="EMBL" id="KIK51052.1"/>
    </source>
</evidence>
<dbReference type="InterPro" id="IPR029035">
    <property type="entry name" value="DHS-like_NAD/FAD-binding_dom"/>
</dbReference>
<evidence type="ECO:0000256" key="3">
    <source>
        <dbReference type="ARBA" id="ARBA00022679"/>
    </source>
</evidence>
<dbReference type="EMBL" id="KN834874">
    <property type="protein sequence ID" value="KIK51052.1"/>
    <property type="molecule type" value="Genomic_DNA"/>
</dbReference>
<evidence type="ECO:0000256" key="2">
    <source>
        <dbReference type="ARBA" id="ARBA00006924"/>
    </source>
</evidence>
<comment type="subcellular location">
    <subcellularLocation>
        <location evidence="1">Mitochondrion</location>
    </subcellularLocation>
</comment>
<evidence type="ECO:0000256" key="4">
    <source>
        <dbReference type="ARBA" id="ARBA00022723"/>
    </source>
</evidence>
<dbReference type="Pfam" id="PF02146">
    <property type="entry name" value="SIR2"/>
    <property type="match status" value="1"/>
</dbReference>
<keyword evidence="6" id="KW-0520">NAD</keyword>
<reference evidence="11 12" key="1">
    <citation type="submission" date="2014-04" db="EMBL/GenBank/DDBJ databases">
        <title>Evolutionary Origins and Diversification of the Mycorrhizal Mutualists.</title>
        <authorList>
            <consortium name="DOE Joint Genome Institute"/>
            <consortium name="Mycorrhizal Genomics Consortium"/>
            <person name="Kohler A."/>
            <person name="Kuo A."/>
            <person name="Nagy L.G."/>
            <person name="Floudas D."/>
            <person name="Copeland A."/>
            <person name="Barry K.W."/>
            <person name="Cichocki N."/>
            <person name="Veneault-Fourrey C."/>
            <person name="LaButti K."/>
            <person name="Lindquist E.A."/>
            <person name="Lipzen A."/>
            <person name="Lundell T."/>
            <person name="Morin E."/>
            <person name="Murat C."/>
            <person name="Riley R."/>
            <person name="Ohm R."/>
            <person name="Sun H."/>
            <person name="Tunlid A."/>
            <person name="Henrissat B."/>
            <person name="Grigoriev I.V."/>
            <person name="Hibbett D.S."/>
            <person name="Martin F."/>
        </authorList>
    </citation>
    <scope>NUCLEOTIDE SEQUENCE [LARGE SCALE GENOMIC DNA]</scope>
    <source>
        <strain evidence="11 12">FD-317 M1</strain>
    </source>
</reference>
<dbReference type="InterPro" id="IPR026590">
    <property type="entry name" value="Ssirtuin_cat_dom"/>
</dbReference>
<evidence type="ECO:0000256" key="1">
    <source>
        <dbReference type="ARBA" id="ARBA00004173"/>
    </source>
</evidence>
<feature type="domain" description="Deacetylase sirtuin-type" evidence="10">
    <location>
        <begin position="1"/>
        <end position="202"/>
    </location>
</feature>
<name>A0A0D0C0G5_9AGAR</name>
<evidence type="ECO:0000256" key="6">
    <source>
        <dbReference type="ARBA" id="ARBA00023027"/>
    </source>
</evidence>
<dbReference type="Gene3D" id="3.40.50.1220">
    <property type="entry name" value="TPP-binding domain"/>
    <property type="match status" value="1"/>
</dbReference>
<feature type="region of interest" description="Disordered" evidence="9">
    <location>
        <begin position="217"/>
        <end position="260"/>
    </location>
</feature>
<accession>A0A0D0C0G5</accession>
<dbReference type="OrthoDB" id="420264at2759"/>
<dbReference type="SUPFAM" id="SSF52467">
    <property type="entry name" value="DHS-like NAD/FAD-binding domain"/>
    <property type="match status" value="1"/>
</dbReference>